<evidence type="ECO:0000256" key="1">
    <source>
        <dbReference type="ARBA" id="ARBA00004651"/>
    </source>
</evidence>
<keyword evidence="18" id="KW-1185">Reference proteome</keyword>
<dbReference type="PANTHER" id="PTHR30474:SF2">
    <property type="entry name" value="PEPTIDOGLYCAN GLYCOSYLTRANSFERASE FTSW-RELATED"/>
    <property type="match status" value="1"/>
</dbReference>
<feature type="transmembrane region" description="Helical" evidence="16">
    <location>
        <begin position="69"/>
        <end position="92"/>
    </location>
</feature>
<keyword evidence="11 16" id="KW-0472">Membrane</keyword>
<dbReference type="UniPathway" id="UPA00219"/>
<keyword evidence="4 16" id="KW-0132">Cell division</keyword>
<evidence type="ECO:0000313" key="18">
    <source>
        <dbReference type="Proteomes" id="UP000254651"/>
    </source>
</evidence>
<organism evidence="17 18">
    <name type="scientific">Bergeriella denitrificans</name>
    <name type="common">Neisseria denitrificans</name>
    <dbReference type="NCBI Taxonomy" id="494"/>
    <lineage>
        <taxon>Bacteria</taxon>
        <taxon>Pseudomonadati</taxon>
        <taxon>Pseudomonadota</taxon>
        <taxon>Betaproteobacteria</taxon>
        <taxon>Neisseriales</taxon>
        <taxon>Neisseriaceae</taxon>
        <taxon>Bergeriella</taxon>
    </lineage>
</organism>
<evidence type="ECO:0000256" key="5">
    <source>
        <dbReference type="ARBA" id="ARBA00022676"/>
    </source>
</evidence>
<dbReference type="GO" id="GO:0008955">
    <property type="term" value="F:peptidoglycan glycosyltransferase activity"/>
    <property type="evidence" value="ECO:0007669"/>
    <property type="project" value="UniProtKB-UniRule"/>
</dbReference>
<dbReference type="EC" id="2.4.99.28" evidence="16"/>
<evidence type="ECO:0000256" key="9">
    <source>
        <dbReference type="ARBA" id="ARBA00022984"/>
    </source>
</evidence>
<feature type="transmembrane region" description="Helical" evidence="16">
    <location>
        <begin position="288"/>
        <end position="314"/>
    </location>
</feature>
<feature type="transmembrane region" description="Helical" evidence="16">
    <location>
        <begin position="104"/>
        <end position="120"/>
    </location>
</feature>
<dbReference type="AlphaFoldDB" id="A0A378UHX7"/>
<evidence type="ECO:0000313" key="17">
    <source>
        <dbReference type="EMBL" id="STZ76917.1"/>
    </source>
</evidence>
<evidence type="ECO:0000256" key="4">
    <source>
        <dbReference type="ARBA" id="ARBA00022618"/>
    </source>
</evidence>
<dbReference type="HAMAP" id="MF_00913">
    <property type="entry name" value="PGT_FtsW_proteobact"/>
    <property type="match status" value="1"/>
</dbReference>
<dbReference type="PROSITE" id="PS00428">
    <property type="entry name" value="FTSW_RODA_SPOVE"/>
    <property type="match status" value="1"/>
</dbReference>
<name>A0A378UHX7_BERDE</name>
<comment type="similarity">
    <text evidence="14 16">Belongs to the SEDS family. FtsW subfamily.</text>
</comment>
<dbReference type="EMBL" id="UGQS01000002">
    <property type="protein sequence ID" value="STZ76917.1"/>
    <property type="molecule type" value="Genomic_DNA"/>
</dbReference>
<dbReference type="InterPro" id="IPR018365">
    <property type="entry name" value="Cell_cycle_FtsW-rel_CS"/>
</dbReference>
<comment type="subcellular location">
    <subcellularLocation>
        <location evidence="16">Cell inner membrane</location>
        <topology evidence="16">Multi-pass membrane protein</topology>
    </subcellularLocation>
    <subcellularLocation>
        <location evidence="1">Cell membrane</location>
        <topology evidence="1">Multi-pass membrane protein</topology>
    </subcellularLocation>
    <text evidence="16">Localizes to the division septum.</text>
</comment>
<dbReference type="GO" id="GO:0071555">
    <property type="term" value="P:cell wall organization"/>
    <property type="evidence" value="ECO:0007669"/>
    <property type="project" value="UniProtKB-KW"/>
</dbReference>
<evidence type="ECO:0000256" key="7">
    <source>
        <dbReference type="ARBA" id="ARBA00022692"/>
    </source>
</evidence>
<feature type="transmembrane region" description="Helical" evidence="16">
    <location>
        <begin position="140"/>
        <end position="156"/>
    </location>
</feature>
<keyword evidence="12 16" id="KW-0131">Cell cycle</keyword>
<evidence type="ECO:0000256" key="6">
    <source>
        <dbReference type="ARBA" id="ARBA00022679"/>
    </source>
</evidence>
<feature type="transmembrane region" description="Helical" evidence="16">
    <location>
        <begin position="190"/>
        <end position="207"/>
    </location>
</feature>
<dbReference type="GO" id="GO:0008360">
    <property type="term" value="P:regulation of cell shape"/>
    <property type="evidence" value="ECO:0007669"/>
    <property type="project" value="UniProtKB-KW"/>
</dbReference>
<dbReference type="Pfam" id="PF01098">
    <property type="entry name" value="FTSW_RODA_SPOVE"/>
    <property type="match status" value="1"/>
</dbReference>
<dbReference type="GO" id="GO:0043093">
    <property type="term" value="P:FtsZ-dependent cytokinesis"/>
    <property type="evidence" value="ECO:0007669"/>
    <property type="project" value="UniProtKB-UniRule"/>
</dbReference>
<keyword evidence="3 16" id="KW-1003">Cell membrane</keyword>
<dbReference type="Proteomes" id="UP000254651">
    <property type="component" value="Unassembled WGS sequence"/>
</dbReference>
<evidence type="ECO:0000256" key="2">
    <source>
        <dbReference type="ARBA" id="ARBA00004752"/>
    </source>
</evidence>
<keyword evidence="16" id="KW-0997">Cell inner membrane</keyword>
<protein>
    <recommendedName>
        <fullName evidence="16">Probable peptidoglycan glycosyltransferase FtsW</fullName>
        <shortName evidence="16">PGT</shortName>
        <ecNumber evidence="16">2.4.99.28</ecNumber>
    </recommendedName>
    <alternativeName>
        <fullName evidence="16">Cell division protein FtsW</fullName>
    </alternativeName>
    <alternativeName>
        <fullName evidence="16">Cell wall polymerase</fullName>
    </alternativeName>
    <alternativeName>
        <fullName evidence="16">Peptidoglycan polymerase</fullName>
        <shortName evidence="16">PG polymerase</shortName>
    </alternativeName>
</protein>
<dbReference type="InterPro" id="IPR001182">
    <property type="entry name" value="FtsW/RodA"/>
</dbReference>
<dbReference type="GO" id="GO:0005886">
    <property type="term" value="C:plasma membrane"/>
    <property type="evidence" value="ECO:0007669"/>
    <property type="project" value="UniProtKB-SubCell"/>
</dbReference>
<keyword evidence="5 16" id="KW-0328">Glycosyltransferase</keyword>
<comment type="catalytic activity">
    <reaction evidence="15 16">
        <text>[GlcNAc-(1-&gt;4)-Mur2Ac(oyl-L-Ala-gamma-D-Glu-L-Lys-D-Ala-D-Ala)](n)-di-trans,octa-cis-undecaprenyl diphosphate + beta-D-GlcNAc-(1-&gt;4)-Mur2Ac(oyl-L-Ala-gamma-D-Glu-L-Lys-D-Ala-D-Ala)-di-trans,octa-cis-undecaprenyl diphosphate = [GlcNAc-(1-&gt;4)-Mur2Ac(oyl-L-Ala-gamma-D-Glu-L-Lys-D-Ala-D-Ala)](n+1)-di-trans,octa-cis-undecaprenyl diphosphate + di-trans,octa-cis-undecaprenyl diphosphate + H(+)</text>
        <dbReference type="Rhea" id="RHEA:23708"/>
        <dbReference type="Rhea" id="RHEA-COMP:9602"/>
        <dbReference type="Rhea" id="RHEA-COMP:9603"/>
        <dbReference type="ChEBI" id="CHEBI:15378"/>
        <dbReference type="ChEBI" id="CHEBI:58405"/>
        <dbReference type="ChEBI" id="CHEBI:60033"/>
        <dbReference type="ChEBI" id="CHEBI:78435"/>
        <dbReference type="EC" id="2.4.99.28"/>
    </reaction>
</comment>
<reference evidence="17 18" key="1">
    <citation type="submission" date="2018-06" db="EMBL/GenBank/DDBJ databases">
        <authorList>
            <consortium name="Pathogen Informatics"/>
            <person name="Doyle S."/>
        </authorList>
    </citation>
    <scope>NUCLEOTIDE SEQUENCE [LARGE SCALE GENOMIC DNA]</scope>
    <source>
        <strain evidence="17 18">NCTC10295</strain>
    </source>
</reference>
<proteinExistence type="inferred from homology"/>
<keyword evidence="7 16" id="KW-0812">Transmembrane</keyword>
<keyword evidence="13 16" id="KW-0961">Cell wall biogenesis/degradation</keyword>
<sequence>MNILNQLSDLKSLRRFRLSALQLLDRPIVRSGQKIDMSLLWMVALMTAFSLLMIYSASIAYAADEGGDQFAFLIRQASFVGLGLVVCSGLSFVSMNAWKRIMPWYYLLCGLLLAAVLVLGREINGATRWLHVGPVNVQPSEMFKLATVLYLSSLFTRKAEVLQSWTKILAPGFLLAVGVGLMLLQPDLGSAIVVVAIVAGMLFLAGFPLRYFGVMSGILLACIALLIVFEPYRMARVTGFLDPWSDPLGKGYQLTHSLMAIARGEWFGVGLGASLEKRFYLPEAHTDFIFAIIGEEFGFLGMLMLVFCYGWLVLRAFSIGKQARDLDLTFSAYVANGIAIWVGIQSFFNIGVNIGLLPTKGLPLPLMSYGGSAVMVMLVSMTLLLRIDFENRRKMRGYLVEE</sequence>
<feature type="transmembrane region" description="Helical" evidence="16">
    <location>
        <begin position="368"/>
        <end position="387"/>
    </location>
</feature>
<evidence type="ECO:0000256" key="11">
    <source>
        <dbReference type="ARBA" id="ARBA00023136"/>
    </source>
</evidence>
<feature type="transmembrane region" description="Helical" evidence="16">
    <location>
        <begin position="39"/>
        <end position="63"/>
    </location>
</feature>
<feature type="transmembrane region" description="Helical" evidence="16">
    <location>
        <begin position="168"/>
        <end position="184"/>
    </location>
</feature>
<dbReference type="PANTHER" id="PTHR30474">
    <property type="entry name" value="CELL CYCLE PROTEIN"/>
    <property type="match status" value="1"/>
</dbReference>
<comment type="function">
    <text evidence="16">Peptidoglycan polymerase that is essential for cell division.</text>
</comment>
<keyword evidence="9 16" id="KW-0573">Peptidoglycan synthesis</keyword>
<evidence type="ECO:0000256" key="3">
    <source>
        <dbReference type="ARBA" id="ARBA00022475"/>
    </source>
</evidence>
<accession>A0A378UHX7</accession>
<keyword evidence="8 16" id="KW-0133">Cell shape</keyword>
<dbReference type="InterPro" id="IPR013437">
    <property type="entry name" value="FtsW"/>
</dbReference>
<gene>
    <name evidence="16 17" type="primary">ftsW</name>
    <name evidence="17" type="ORF">NCTC10295_01707</name>
</gene>
<dbReference type="GO" id="GO:0032153">
    <property type="term" value="C:cell division site"/>
    <property type="evidence" value="ECO:0007669"/>
    <property type="project" value="UniProtKB-UniRule"/>
</dbReference>
<evidence type="ECO:0000256" key="12">
    <source>
        <dbReference type="ARBA" id="ARBA00023306"/>
    </source>
</evidence>
<keyword evidence="6 16" id="KW-0808">Transferase</keyword>
<evidence type="ECO:0000256" key="13">
    <source>
        <dbReference type="ARBA" id="ARBA00023316"/>
    </source>
</evidence>
<evidence type="ECO:0000256" key="15">
    <source>
        <dbReference type="ARBA" id="ARBA00049902"/>
    </source>
</evidence>
<comment type="pathway">
    <text evidence="2 16">Cell wall biogenesis; peptidoglycan biosynthesis.</text>
</comment>
<evidence type="ECO:0000256" key="10">
    <source>
        <dbReference type="ARBA" id="ARBA00022989"/>
    </source>
</evidence>
<keyword evidence="10 16" id="KW-1133">Transmembrane helix</keyword>
<dbReference type="GO" id="GO:0009252">
    <property type="term" value="P:peptidoglycan biosynthetic process"/>
    <property type="evidence" value="ECO:0007669"/>
    <property type="project" value="UniProtKB-UniRule"/>
</dbReference>
<dbReference type="GO" id="GO:0015648">
    <property type="term" value="F:lipid-linked peptidoglycan transporter activity"/>
    <property type="evidence" value="ECO:0007669"/>
    <property type="project" value="TreeGrafter"/>
</dbReference>
<evidence type="ECO:0000256" key="8">
    <source>
        <dbReference type="ARBA" id="ARBA00022960"/>
    </source>
</evidence>
<evidence type="ECO:0000256" key="14">
    <source>
        <dbReference type="ARBA" id="ARBA00038053"/>
    </source>
</evidence>
<feature type="transmembrane region" description="Helical" evidence="16">
    <location>
        <begin position="326"/>
        <end position="348"/>
    </location>
</feature>
<dbReference type="NCBIfam" id="TIGR02614">
    <property type="entry name" value="ftsW"/>
    <property type="match status" value="1"/>
</dbReference>
<feature type="transmembrane region" description="Helical" evidence="16">
    <location>
        <begin position="214"/>
        <end position="232"/>
    </location>
</feature>
<evidence type="ECO:0000256" key="16">
    <source>
        <dbReference type="HAMAP-Rule" id="MF_00913"/>
    </source>
</evidence>